<organism evidence="1 2">
    <name type="scientific">Starmerella bacillaris</name>
    <name type="common">Yeast</name>
    <name type="synonym">Candida zemplinina</name>
    <dbReference type="NCBI Taxonomy" id="1247836"/>
    <lineage>
        <taxon>Eukaryota</taxon>
        <taxon>Fungi</taxon>
        <taxon>Dikarya</taxon>
        <taxon>Ascomycota</taxon>
        <taxon>Saccharomycotina</taxon>
        <taxon>Dipodascomycetes</taxon>
        <taxon>Dipodascales</taxon>
        <taxon>Trichomonascaceae</taxon>
        <taxon>Starmerella</taxon>
    </lineage>
</organism>
<accession>A0AAV5RHN3</accession>
<keyword evidence="2" id="KW-1185">Reference proteome</keyword>
<name>A0AAV5RHN3_STABA</name>
<dbReference type="Proteomes" id="UP001362899">
    <property type="component" value="Unassembled WGS sequence"/>
</dbReference>
<comment type="caution">
    <text evidence="1">The sequence shown here is derived from an EMBL/GenBank/DDBJ whole genome shotgun (WGS) entry which is preliminary data.</text>
</comment>
<gene>
    <name evidence="1" type="ORF">DASB73_019180</name>
</gene>
<reference evidence="1 2" key="1">
    <citation type="journal article" date="2023" name="Elife">
        <title>Identification of key yeast species and microbe-microbe interactions impacting larval growth of Drosophila in the wild.</title>
        <authorList>
            <person name="Mure A."/>
            <person name="Sugiura Y."/>
            <person name="Maeda R."/>
            <person name="Honda K."/>
            <person name="Sakurai N."/>
            <person name="Takahashi Y."/>
            <person name="Watada M."/>
            <person name="Katoh T."/>
            <person name="Gotoh A."/>
            <person name="Gotoh Y."/>
            <person name="Taniguchi I."/>
            <person name="Nakamura K."/>
            <person name="Hayashi T."/>
            <person name="Katayama T."/>
            <person name="Uemura T."/>
            <person name="Hattori Y."/>
        </authorList>
    </citation>
    <scope>NUCLEOTIDE SEQUENCE [LARGE SCALE GENOMIC DNA]</scope>
    <source>
        <strain evidence="1 2">SB-73</strain>
    </source>
</reference>
<protein>
    <submittedName>
        <fullName evidence="1">Uncharacterized protein</fullName>
    </submittedName>
</protein>
<dbReference type="EMBL" id="BTGC01000003">
    <property type="protein sequence ID" value="GMM50960.1"/>
    <property type="molecule type" value="Genomic_DNA"/>
</dbReference>
<proteinExistence type="predicted"/>
<evidence type="ECO:0000313" key="1">
    <source>
        <dbReference type="EMBL" id="GMM50960.1"/>
    </source>
</evidence>
<dbReference type="AlphaFoldDB" id="A0AAV5RHN3"/>
<sequence>MLVAGLRRKHKCRLVLIRYFTKFTCRPECSNYYSIDLQSNILGKPSAQRSKLEGNFRWLADKLFLTEKTNKAILEKDIEEVAKWPNEYINKRDTDIRIASSQFIVKKRARAILIALLNEQDNLRSDLDHAIENAQSEDIKSKKLEAYNESRKKLQNRAICSIAKFYKRNSVVRLSTNLFIMRSLVKLDQCLEASRIMQILLQTENQLNKATCALALELAVRTKNKQLFNSLSGILMNKTEKRPKNVLLDKFKHCDIDDPTIQLWLSRGFVQFNQSEDLLFILQHASNTVPALTDSLKGAQKWKDTTLTQYIFNRFKKQYNPSNKLNRGFLNRALRSPGLREDVNFYISHLDPANNLKESE</sequence>
<evidence type="ECO:0000313" key="2">
    <source>
        <dbReference type="Proteomes" id="UP001362899"/>
    </source>
</evidence>